<protein>
    <recommendedName>
        <fullName evidence="3">Prophage helix-turn-helix protein</fullName>
    </recommendedName>
</protein>
<dbReference type="Proteomes" id="UP000225910">
    <property type="component" value="Unassembled WGS sequence"/>
</dbReference>
<name>A0A9X7AU84_BACTU</name>
<dbReference type="EMBL" id="NVCU01000402">
    <property type="protein sequence ID" value="PFT74782.1"/>
    <property type="molecule type" value="Genomic_DNA"/>
</dbReference>
<reference evidence="1 2" key="1">
    <citation type="submission" date="2017-09" db="EMBL/GenBank/DDBJ databases">
        <title>Large-scale bioinformatics analysis of Bacillus genomes uncovers conserved roles of natural products in bacterial physiology.</title>
        <authorList>
            <consortium name="Agbiome Team Llc"/>
            <person name="Bleich R.M."/>
            <person name="Grubbs K.J."/>
            <person name="Santa Maria K.C."/>
            <person name="Allen S.E."/>
            <person name="Farag S."/>
            <person name="Shank E.A."/>
            <person name="Bowers A."/>
        </authorList>
    </citation>
    <scope>NUCLEOTIDE SEQUENCE [LARGE SCALE GENOMIC DNA]</scope>
    <source>
        <strain evidence="1 2">AFS064137</strain>
    </source>
</reference>
<evidence type="ECO:0008006" key="3">
    <source>
        <dbReference type="Google" id="ProtNLM"/>
    </source>
</evidence>
<evidence type="ECO:0000313" key="1">
    <source>
        <dbReference type="EMBL" id="PFT74782.1"/>
    </source>
</evidence>
<proteinExistence type="predicted"/>
<accession>A0A9X7AU84</accession>
<dbReference type="NCBIfam" id="NF038310">
    <property type="entry name" value="lysogeny_AimR"/>
    <property type="match status" value="1"/>
</dbReference>
<evidence type="ECO:0000313" key="2">
    <source>
        <dbReference type="Proteomes" id="UP000225910"/>
    </source>
</evidence>
<dbReference type="RefSeq" id="WP_141545011.1">
    <property type="nucleotide sequence ID" value="NZ_NVCU01000402.1"/>
</dbReference>
<organism evidence="1 2">
    <name type="scientific">Bacillus thuringiensis</name>
    <dbReference type="NCBI Taxonomy" id="1428"/>
    <lineage>
        <taxon>Bacteria</taxon>
        <taxon>Bacillati</taxon>
        <taxon>Bacillota</taxon>
        <taxon>Bacilli</taxon>
        <taxon>Bacillales</taxon>
        <taxon>Bacillaceae</taxon>
        <taxon>Bacillus</taxon>
        <taxon>Bacillus cereus group</taxon>
    </lineage>
</organism>
<gene>
    <name evidence="1" type="ORF">COK81_30590</name>
</gene>
<comment type="caution">
    <text evidence="1">The sequence shown here is derived from an EMBL/GenBank/DDBJ whole genome shotgun (WGS) entry which is preliminary data.</text>
</comment>
<dbReference type="InterPro" id="IPR047705">
    <property type="entry name" value="AimR-like"/>
</dbReference>
<dbReference type="AlphaFoldDB" id="A0A9X7AU84"/>
<sequence>MKQVEADMRKNGITLRPLSEWSGIKTSTIQAGLSGVTKEMKLENFISIVFIIYENGYKRRSVINQFILLCEQDSNLIKSFLYCQFQHDYTMLTTLFKKHSKRKNIKKYLDIFEFYQVRNLKVMTPIELKANLDNHTFSTLSDCQALVNLLYCLTVYDIPNISGASLYSDAIDLNLSKVENTFIQSSIALKNKERQAYVKLLSNDVEESRHLCWEVIDSAEKYPLMRWFAYFCLGLSFQYECAYTAEKYLLSAIKVLEEDGFGKQFRYIETKTTLAYIYIENSFNLHLIEHEYLDIGEEAHFQLKFGDSALGERMYTEMEKKGELTAYRRASRAKVKNDKIELKAAMEDFEREGNRFFAYGIKRILLKDGVK</sequence>